<gene>
    <name evidence="1" type="ORF">GCM10017083_24900</name>
</gene>
<accession>A0A918XTG9</accession>
<dbReference type="AlphaFoldDB" id="A0A918XTG9"/>
<protein>
    <submittedName>
        <fullName evidence="1">Uncharacterized protein</fullName>
    </submittedName>
</protein>
<sequence length="366" mass="40118">MGALRAMIDANFAEAEARWILAPSFLSHVGHLVYAAVLVEMQRRGRLAAREVGILPGASHNRYLRQSLEPYVVPDIPPNVSYVESISARKRHLTTDRTWRTMSELVSEATEIWSGDRPFAEIDAETRQRGDAALAALGVPPDAPIVTLHVREAGYNSAIADTMSLRDARIADYREAIAVLAARGLRVVRLGDPSMTPAEPQEGLVDYPFTAAKSDWMDIYLAARCRFHIGTSSGMSFVPLAFGRPVLFTNWITMAHVVCASSVVTLPKLLLDADGAIVPLADYCGVHGHLLERSDADLYGLTFRDSAPEDIAEAARLMDDGTDLDTGRLRLPARLFKASQAVFAASPLKSRPQIAPGFWRRYYTGA</sequence>
<reference evidence="1" key="2">
    <citation type="submission" date="2020-09" db="EMBL/GenBank/DDBJ databases">
        <authorList>
            <person name="Sun Q."/>
            <person name="Kim S."/>
        </authorList>
    </citation>
    <scope>NUCLEOTIDE SEQUENCE</scope>
    <source>
        <strain evidence="1">KCTC 42651</strain>
    </source>
</reference>
<comment type="caution">
    <text evidence="1">The sequence shown here is derived from an EMBL/GenBank/DDBJ whole genome shotgun (WGS) entry which is preliminary data.</text>
</comment>
<reference evidence="1" key="1">
    <citation type="journal article" date="2014" name="Int. J. Syst. Evol. Microbiol.">
        <title>Complete genome sequence of Corynebacterium casei LMG S-19264T (=DSM 44701T), isolated from a smear-ripened cheese.</title>
        <authorList>
            <consortium name="US DOE Joint Genome Institute (JGI-PGF)"/>
            <person name="Walter F."/>
            <person name="Albersmeier A."/>
            <person name="Kalinowski J."/>
            <person name="Ruckert C."/>
        </authorList>
    </citation>
    <scope>NUCLEOTIDE SEQUENCE</scope>
    <source>
        <strain evidence="1">KCTC 42651</strain>
    </source>
</reference>
<dbReference type="NCBIfam" id="TIGR04372">
    <property type="entry name" value="glycosyl_04372"/>
    <property type="match status" value="1"/>
</dbReference>
<keyword evidence="2" id="KW-1185">Reference proteome</keyword>
<evidence type="ECO:0000313" key="2">
    <source>
        <dbReference type="Proteomes" id="UP000630353"/>
    </source>
</evidence>
<dbReference type="InterPro" id="IPR030808">
    <property type="entry name" value="Glycosyl_04372"/>
</dbReference>
<name>A0A918XTG9_9PROT</name>
<organism evidence="1 2">
    <name type="scientific">Thalassobaculum fulvum</name>
    <dbReference type="NCBI Taxonomy" id="1633335"/>
    <lineage>
        <taxon>Bacteria</taxon>
        <taxon>Pseudomonadati</taxon>
        <taxon>Pseudomonadota</taxon>
        <taxon>Alphaproteobacteria</taxon>
        <taxon>Rhodospirillales</taxon>
        <taxon>Thalassobaculaceae</taxon>
        <taxon>Thalassobaculum</taxon>
    </lineage>
</organism>
<evidence type="ECO:0000313" key="1">
    <source>
        <dbReference type="EMBL" id="GHD50984.1"/>
    </source>
</evidence>
<dbReference type="EMBL" id="BMZS01000005">
    <property type="protein sequence ID" value="GHD50984.1"/>
    <property type="molecule type" value="Genomic_DNA"/>
</dbReference>
<dbReference type="Proteomes" id="UP000630353">
    <property type="component" value="Unassembled WGS sequence"/>
</dbReference>
<proteinExistence type="predicted"/>